<dbReference type="RefSeq" id="XP_030258280.1">
    <property type="nucleotide sequence ID" value="XM_030402420.1"/>
</dbReference>
<evidence type="ECO:0000256" key="13">
    <source>
        <dbReference type="ARBA" id="ARBA00076637"/>
    </source>
</evidence>
<name>A0A671Z219_SPAAU</name>
<feature type="compositionally biased region" description="Basic and acidic residues" evidence="16">
    <location>
        <begin position="1111"/>
        <end position="1124"/>
    </location>
</feature>
<evidence type="ECO:0000313" key="19">
    <source>
        <dbReference type="Ensembl" id="ENSSAUP00010069028.1"/>
    </source>
</evidence>
<evidence type="ECO:0000256" key="2">
    <source>
        <dbReference type="ARBA" id="ARBA00022473"/>
    </source>
</evidence>
<proteinExistence type="predicted"/>
<dbReference type="CDD" id="cd09512">
    <property type="entry name" value="SAM_Neurabin-like"/>
    <property type="match status" value="1"/>
</dbReference>
<evidence type="ECO:0000256" key="4">
    <source>
        <dbReference type="ARBA" id="ARBA00022553"/>
    </source>
</evidence>
<feature type="compositionally biased region" description="Basic and acidic residues" evidence="16">
    <location>
        <begin position="521"/>
        <end position="537"/>
    </location>
</feature>
<feature type="compositionally biased region" description="Basic and acidic residues" evidence="16">
    <location>
        <begin position="452"/>
        <end position="501"/>
    </location>
</feature>
<dbReference type="GO" id="GO:0007015">
    <property type="term" value="P:actin filament organization"/>
    <property type="evidence" value="ECO:0007669"/>
    <property type="project" value="TreeGrafter"/>
</dbReference>
<feature type="compositionally biased region" description="Basic and acidic residues" evidence="16">
    <location>
        <begin position="1258"/>
        <end position="1294"/>
    </location>
</feature>
<dbReference type="InterPro" id="IPR040645">
    <property type="entry name" value="Neurabin-1/2_PDZ"/>
</dbReference>
<evidence type="ECO:0000256" key="11">
    <source>
        <dbReference type="ARBA" id="ARBA00034103"/>
    </source>
</evidence>
<feature type="region of interest" description="Disordered" evidence="16">
    <location>
        <begin position="1030"/>
        <end position="1094"/>
    </location>
</feature>
<feature type="domain" description="PDZ" evidence="18">
    <location>
        <begin position="619"/>
        <end position="707"/>
    </location>
</feature>
<dbReference type="Pfam" id="PF00595">
    <property type="entry name" value="PDZ"/>
    <property type="match status" value="1"/>
</dbReference>
<feature type="compositionally biased region" description="Polar residues" evidence="16">
    <location>
        <begin position="287"/>
        <end position="299"/>
    </location>
</feature>
<dbReference type="RefSeq" id="XP_030258277.1">
    <property type="nucleotide sequence ID" value="XM_030402417.1"/>
</dbReference>
<keyword evidence="7" id="KW-0770">Synapse</keyword>
<dbReference type="Gene3D" id="1.10.150.50">
    <property type="entry name" value="Transcription Factor, Ets-1"/>
    <property type="match status" value="1"/>
</dbReference>
<feature type="region of interest" description="Disordered" evidence="16">
    <location>
        <begin position="47"/>
        <end position="77"/>
    </location>
</feature>
<dbReference type="FunFam" id="2.30.42.10:FF:000010">
    <property type="entry name" value="Neurabin-1 isoform 1"/>
    <property type="match status" value="1"/>
</dbReference>
<organism evidence="19 20">
    <name type="scientific">Sparus aurata</name>
    <name type="common">Gilthead sea bream</name>
    <dbReference type="NCBI Taxonomy" id="8175"/>
    <lineage>
        <taxon>Eukaryota</taxon>
        <taxon>Metazoa</taxon>
        <taxon>Chordata</taxon>
        <taxon>Craniata</taxon>
        <taxon>Vertebrata</taxon>
        <taxon>Euteleostomi</taxon>
        <taxon>Actinopterygii</taxon>
        <taxon>Neopterygii</taxon>
        <taxon>Teleostei</taxon>
        <taxon>Neoteleostei</taxon>
        <taxon>Acanthomorphata</taxon>
        <taxon>Eupercaria</taxon>
        <taxon>Spariformes</taxon>
        <taxon>Sparidae</taxon>
        <taxon>Sparus</taxon>
    </lineage>
</organism>
<dbReference type="InParanoid" id="A0A671Z219"/>
<evidence type="ECO:0000256" key="15">
    <source>
        <dbReference type="ARBA" id="ARBA00082439"/>
    </source>
</evidence>
<dbReference type="SMART" id="SM00228">
    <property type="entry name" value="PDZ"/>
    <property type="match status" value="1"/>
</dbReference>
<dbReference type="PROSITE" id="PS50106">
    <property type="entry name" value="PDZ"/>
    <property type="match status" value="1"/>
</dbReference>
<dbReference type="OMA" id="EMERSPR"/>
<dbReference type="SMART" id="SM00454">
    <property type="entry name" value="SAM"/>
    <property type="match status" value="1"/>
</dbReference>
<reference evidence="19" key="1">
    <citation type="submission" date="2021-04" db="EMBL/GenBank/DDBJ databases">
        <authorList>
            <consortium name="Wellcome Sanger Institute Data Sharing"/>
        </authorList>
    </citation>
    <scope>NUCLEOTIDE SEQUENCE [LARGE SCALE GENOMIC DNA]</scope>
</reference>
<dbReference type="SUPFAM" id="SSF50156">
    <property type="entry name" value="PDZ domain-like"/>
    <property type="match status" value="1"/>
</dbReference>
<evidence type="ECO:0000256" key="16">
    <source>
        <dbReference type="SAM" id="MobiDB-lite"/>
    </source>
</evidence>
<dbReference type="PANTHER" id="PTHR16154:SF26">
    <property type="entry name" value="PROTEIN PHOSPHATASE 1 REGULATORY SUBUNIT 9 LIKE"/>
    <property type="match status" value="1"/>
</dbReference>
<dbReference type="GeneID" id="115572398"/>
<dbReference type="GO" id="GO:0019722">
    <property type="term" value="P:calcium-mediated signaling"/>
    <property type="evidence" value="ECO:0007669"/>
    <property type="project" value="TreeGrafter"/>
</dbReference>
<evidence type="ECO:0000256" key="7">
    <source>
        <dbReference type="ARBA" id="ARBA00023018"/>
    </source>
</evidence>
<keyword evidence="5" id="KW-0221">Differentiation</keyword>
<feature type="compositionally biased region" description="Polar residues" evidence="16">
    <location>
        <begin position="984"/>
        <end position="1000"/>
    </location>
</feature>
<evidence type="ECO:0000313" key="20">
    <source>
        <dbReference type="Proteomes" id="UP000472265"/>
    </source>
</evidence>
<feature type="region of interest" description="Disordered" evidence="16">
    <location>
        <begin position="94"/>
        <end position="129"/>
    </location>
</feature>
<feature type="compositionally biased region" description="Basic residues" evidence="16">
    <location>
        <begin position="1056"/>
        <end position="1069"/>
    </location>
</feature>
<dbReference type="GO" id="GO:0030425">
    <property type="term" value="C:dendrite"/>
    <property type="evidence" value="ECO:0007669"/>
    <property type="project" value="TreeGrafter"/>
</dbReference>
<dbReference type="Gene3D" id="2.30.42.10">
    <property type="match status" value="1"/>
</dbReference>
<gene>
    <name evidence="19" type="primary">LOC115572398</name>
</gene>
<feature type="compositionally biased region" description="Basic and acidic residues" evidence="16">
    <location>
        <begin position="870"/>
        <end position="901"/>
    </location>
</feature>
<feature type="region of interest" description="Disordered" evidence="16">
    <location>
        <begin position="870"/>
        <end position="938"/>
    </location>
</feature>
<accession>A0A671Z219</accession>
<keyword evidence="6" id="KW-0524">Neurogenesis</keyword>
<dbReference type="GO" id="GO:0005737">
    <property type="term" value="C:cytoplasm"/>
    <property type="evidence" value="ECO:0007669"/>
    <property type="project" value="TreeGrafter"/>
</dbReference>
<keyword evidence="10" id="KW-0206">Cytoskeleton</keyword>
<dbReference type="Proteomes" id="UP000472265">
    <property type="component" value="Chromosome 21"/>
</dbReference>
<evidence type="ECO:0000256" key="6">
    <source>
        <dbReference type="ARBA" id="ARBA00022902"/>
    </source>
</evidence>
<feature type="region of interest" description="Disordered" evidence="16">
    <location>
        <begin position="1251"/>
        <end position="1318"/>
    </location>
</feature>
<dbReference type="CDD" id="cd06790">
    <property type="entry name" value="PDZ_neurabin-like"/>
    <property type="match status" value="1"/>
</dbReference>
<dbReference type="InterPro" id="IPR013761">
    <property type="entry name" value="SAM/pointed_sf"/>
</dbReference>
<comment type="subcellular location">
    <subcellularLocation>
        <location evidence="1">Cytoplasm</location>
        <location evidence="1">Cytoskeleton</location>
    </subcellularLocation>
    <subcellularLocation>
        <location evidence="11">Synapse</location>
    </subcellularLocation>
</comment>
<evidence type="ECO:0000256" key="10">
    <source>
        <dbReference type="ARBA" id="ARBA00023212"/>
    </source>
</evidence>
<keyword evidence="4" id="KW-0597">Phosphoprotein</keyword>
<feature type="compositionally biased region" description="Basic and acidic residues" evidence="16">
    <location>
        <begin position="224"/>
        <end position="240"/>
    </location>
</feature>
<feature type="compositionally biased region" description="Polar residues" evidence="16">
    <location>
        <begin position="113"/>
        <end position="124"/>
    </location>
</feature>
<evidence type="ECO:0000256" key="9">
    <source>
        <dbReference type="ARBA" id="ARBA00023203"/>
    </source>
</evidence>
<dbReference type="Pfam" id="PF07647">
    <property type="entry name" value="SAM_2"/>
    <property type="match status" value="1"/>
</dbReference>
<keyword evidence="3" id="KW-0963">Cytoplasm</keyword>
<evidence type="ECO:0000256" key="1">
    <source>
        <dbReference type="ARBA" id="ARBA00004245"/>
    </source>
</evidence>
<dbReference type="Pfam" id="PF17817">
    <property type="entry name" value="PDZ_5"/>
    <property type="match status" value="1"/>
</dbReference>
<feature type="domain" description="SAM" evidence="17">
    <location>
        <begin position="1198"/>
        <end position="1261"/>
    </location>
</feature>
<keyword evidence="9" id="KW-0009">Actin-binding</keyword>
<keyword evidence="8" id="KW-0175">Coiled coil</keyword>
<evidence type="ECO:0000256" key="12">
    <source>
        <dbReference type="ARBA" id="ARBA00067399"/>
    </source>
</evidence>
<dbReference type="SUPFAM" id="SSF47769">
    <property type="entry name" value="SAM/Pointed domain"/>
    <property type="match status" value="1"/>
</dbReference>
<dbReference type="Ensembl" id="ENSSAUT00010072248.1">
    <property type="protein sequence ID" value="ENSSAUP00010069028.1"/>
    <property type="gene ID" value="ENSSAUG00010027365.1"/>
</dbReference>
<dbReference type="RefSeq" id="XP_030258278.1">
    <property type="nucleotide sequence ID" value="XM_030402418.1"/>
</dbReference>
<dbReference type="OrthoDB" id="62701at2759"/>
<dbReference type="InterPro" id="IPR043446">
    <property type="entry name" value="Neurabin-like"/>
</dbReference>
<dbReference type="GeneTree" id="ENSGT00940000164127"/>
<feature type="region of interest" description="Disordered" evidence="16">
    <location>
        <begin position="951"/>
        <end position="1013"/>
    </location>
</feature>
<keyword evidence="20" id="KW-1185">Reference proteome</keyword>
<dbReference type="RefSeq" id="XP_030258279.1">
    <property type="nucleotide sequence ID" value="XM_030402419.1"/>
</dbReference>
<feature type="compositionally biased region" description="Basic and acidic residues" evidence="16">
    <location>
        <begin position="384"/>
        <end position="402"/>
    </location>
</feature>
<dbReference type="PROSITE" id="PS50105">
    <property type="entry name" value="SAM_DOMAIN"/>
    <property type="match status" value="1"/>
</dbReference>
<dbReference type="PANTHER" id="PTHR16154">
    <property type="entry name" value="NEURABIN"/>
    <property type="match status" value="1"/>
</dbReference>
<feature type="compositionally biased region" description="Basic and acidic residues" evidence="16">
    <location>
        <begin position="330"/>
        <end position="353"/>
    </location>
</feature>
<evidence type="ECO:0000256" key="8">
    <source>
        <dbReference type="ARBA" id="ARBA00023054"/>
    </source>
</evidence>
<evidence type="ECO:0000259" key="18">
    <source>
        <dbReference type="PROSITE" id="PS50106"/>
    </source>
</evidence>
<feature type="compositionally biased region" description="Basic and acidic residues" evidence="16">
    <location>
        <begin position="409"/>
        <end position="427"/>
    </location>
</feature>
<feature type="region of interest" description="Disordered" evidence="16">
    <location>
        <begin position="1111"/>
        <end position="1147"/>
    </location>
</feature>
<feature type="compositionally biased region" description="Polar residues" evidence="16">
    <location>
        <begin position="48"/>
        <end position="67"/>
    </location>
</feature>
<feature type="region of interest" description="Disordered" evidence="16">
    <location>
        <begin position="187"/>
        <end position="537"/>
    </location>
</feature>
<evidence type="ECO:0000259" key="17">
    <source>
        <dbReference type="PROSITE" id="PS50105"/>
    </source>
</evidence>
<evidence type="ECO:0000256" key="5">
    <source>
        <dbReference type="ARBA" id="ARBA00022782"/>
    </source>
</evidence>
<evidence type="ECO:0000256" key="3">
    <source>
        <dbReference type="ARBA" id="ARBA00022490"/>
    </source>
</evidence>
<evidence type="ECO:0000256" key="14">
    <source>
        <dbReference type="ARBA" id="ARBA00077125"/>
    </source>
</evidence>
<reference evidence="19" key="2">
    <citation type="submission" date="2025-08" db="UniProtKB">
        <authorList>
            <consortium name="Ensembl"/>
        </authorList>
    </citation>
    <scope>IDENTIFICATION</scope>
</reference>
<feature type="region of interest" description="Disordered" evidence="16">
    <location>
        <begin position="725"/>
        <end position="760"/>
    </location>
</feature>
<protein>
    <recommendedName>
        <fullName evidence="12">Neurabin-1</fullName>
    </recommendedName>
    <alternativeName>
        <fullName evidence="14">Neurabin-I</fullName>
    </alternativeName>
    <alternativeName>
        <fullName evidence="13">Neural tissue-specific F-actin-binding protein I</fullName>
    </alternativeName>
    <alternativeName>
        <fullName evidence="15">Protein phosphatase 1 regulatory subunit 9A</fullName>
    </alternativeName>
</protein>
<feature type="compositionally biased region" description="Polar residues" evidence="16">
    <location>
        <begin position="737"/>
        <end position="746"/>
    </location>
</feature>
<dbReference type="GO" id="GO:0031175">
    <property type="term" value="P:neuron projection development"/>
    <property type="evidence" value="ECO:0007669"/>
    <property type="project" value="TreeGrafter"/>
</dbReference>
<feature type="compositionally biased region" description="Polar residues" evidence="16">
    <location>
        <begin position="1132"/>
        <end position="1147"/>
    </location>
</feature>
<dbReference type="InterPro" id="IPR036034">
    <property type="entry name" value="PDZ_sf"/>
</dbReference>
<feature type="compositionally biased region" description="Acidic residues" evidence="16">
    <location>
        <begin position="751"/>
        <end position="760"/>
    </location>
</feature>
<dbReference type="InterPro" id="IPR001660">
    <property type="entry name" value="SAM"/>
</dbReference>
<reference evidence="19" key="3">
    <citation type="submission" date="2025-09" db="UniProtKB">
        <authorList>
            <consortium name="Ensembl"/>
        </authorList>
    </citation>
    <scope>IDENTIFICATION</scope>
</reference>
<dbReference type="FunFam" id="1.10.150.50:FF:000008">
    <property type="entry name" value="Neurabin-1 isoform 1-like protein"/>
    <property type="match status" value="1"/>
</dbReference>
<sequence>MMRTDSKGRSASPHRITYKSDFHAIKCSFDTGTKAAASAHRSAVHSAKLQSSLSDPMMSHTSTSASPGSRGRVHSTRGTKIRENIFLQMDSQQLKQDGGPVLSSGPAPLLSPHNPSLQPQTSPFSGSRRSVVSSSAVLNTVANVPTTEASLQDKLPRSEDMSDIDRAALAQKFSVTRKLFETKVMEGEGQVSKGRVSRGTADGKGGEEEVGGGVGQVEGEEEASGNRRHTETDSFDKDKSINPPIINISLVKPPAQAPLTGHPKSPLPDGPSEASGTSPSYLDEHGTTTAPQTEKQTADPNVCLTPETSVRAELVDLKNGSSESDENEEEKERKEAKNWLNAEEGRDMTRESVQDLVDDVFDGPYMETTPASPRTGNCRPVAPSEEHQKEFPVRMPCKRETEDVGGEGGGDKYRQVNEQWEEQRAEETCTEEGVEESAARKARGMMEEDGEVESHAVGKTKGGEEECKQSQERERSGKEEKSEKEEHAGDGKDGGGGKEDQTGSAAVCGIENEAFAYEQDSQSRPEHSQKEDWDVSTHAEDQLLSEYEEIPGVPEVFDEEDEDAAEAARRKVRFSSAPIKVFCMYSNSEYDRRNEDIDPVSASAEYELEKRVDRMDVFPVEIEKGEDGLGISIIGMGVGADQGLEKLGIFVKTVTEGGATQKDGRIQVNDQIVEVDGVSLVGVSQLFAATVLKNTSGLVKFLIGREKEGVESEVARLINESLEMDKTSGKGGRASGDQYNDSSFSERGSMAEEEEEDEEEDVSFLSSLDSYQLCLKYQQLQSRNRSRAAQLHHAREKLRALEELQACWESQKEELEQRAEDGEEKAEKIEKYWQEAQTLCRVVSQRLADAQSQAESLEIKYSKAKRLVREYQSREEEREKREADMRREMEERDKQHRETVERLQSQIAQLEGKGPDRKNHSADASLTGPDWYIPVPDTGRLDSSAHIARAQLAQKSKRHPPSRDKLRESFRKQEEDAQKHQESRSLSAPTAVQRNSRSDLSSTSSFSTFSPQPPTSLVFTPPIYINSTVTPSLSQSSSASRKSKRKFPDFSGLRKSLSKRRSEKHRKRSITNSRGSCGDLVDEPAGVSPSGSITSMPSCLPFPWFGERGRDKEEEVGRGRERLRSVSSSSLPYLTTTGRRDQSIGSPVCSSSMVGHVSDLSLSGHSHTFTFSSSETLDDDPVPSNNNNQWQSRPILEWNSQQVCLWLVAMNMEQYAPEFTARGVDGTQLLNLDSEKLKALGVCSQSDRSALKKKLKEMKKSEEREQKKGERRQKEGKEKEKNAVLESEEKERARMMMMEKSVKDTRRSGKTVRTESIL</sequence>
<feature type="compositionally biased region" description="Low complexity" evidence="16">
    <location>
        <begin position="1001"/>
        <end position="1010"/>
    </location>
</feature>
<dbReference type="GO" id="GO:0051015">
    <property type="term" value="F:actin filament binding"/>
    <property type="evidence" value="ECO:0007669"/>
    <property type="project" value="TreeGrafter"/>
</dbReference>
<dbReference type="GO" id="GO:0014069">
    <property type="term" value="C:postsynaptic density"/>
    <property type="evidence" value="ECO:0007669"/>
    <property type="project" value="TreeGrafter"/>
</dbReference>
<keyword evidence="2" id="KW-0217">Developmental protein</keyword>
<feature type="compositionally biased region" description="Basic and acidic residues" evidence="16">
    <location>
        <begin position="961"/>
        <end position="983"/>
    </location>
</feature>
<dbReference type="InterPro" id="IPR001478">
    <property type="entry name" value="PDZ"/>
</dbReference>
<dbReference type="GO" id="GO:0015629">
    <property type="term" value="C:actin cytoskeleton"/>
    <property type="evidence" value="ECO:0007669"/>
    <property type="project" value="TreeGrafter"/>
</dbReference>
<dbReference type="RefSeq" id="XP_030258281.1">
    <property type="nucleotide sequence ID" value="XM_030402421.1"/>
</dbReference>